<keyword evidence="1" id="KW-0472">Membrane</keyword>
<protein>
    <submittedName>
        <fullName evidence="2">Uncharacterized protein</fullName>
    </submittedName>
</protein>
<keyword evidence="1" id="KW-0812">Transmembrane</keyword>
<proteinExistence type="predicted"/>
<reference evidence="2 3" key="1">
    <citation type="submission" date="2016-10" db="EMBL/GenBank/DDBJ databases">
        <authorList>
            <person name="de Groot N.N."/>
        </authorList>
    </citation>
    <scope>NUCLEOTIDE SEQUENCE [LARGE SCALE GENOMIC DNA]</scope>
    <source>
        <strain evidence="2 3">RK1</strain>
    </source>
</reference>
<name>A0A1I3SY88_9SPHI</name>
<dbReference type="AlphaFoldDB" id="A0A1I3SY88"/>
<gene>
    <name evidence="2" type="ORF">SAMN05444682_111194</name>
</gene>
<organism evidence="2 3">
    <name type="scientific">Parapedobacter indicus</name>
    <dbReference type="NCBI Taxonomy" id="1477437"/>
    <lineage>
        <taxon>Bacteria</taxon>
        <taxon>Pseudomonadati</taxon>
        <taxon>Bacteroidota</taxon>
        <taxon>Sphingobacteriia</taxon>
        <taxon>Sphingobacteriales</taxon>
        <taxon>Sphingobacteriaceae</taxon>
        <taxon>Parapedobacter</taxon>
    </lineage>
</organism>
<dbReference type="Proteomes" id="UP000198670">
    <property type="component" value="Unassembled WGS sequence"/>
</dbReference>
<feature type="transmembrane region" description="Helical" evidence="1">
    <location>
        <begin position="27"/>
        <end position="46"/>
    </location>
</feature>
<dbReference type="EMBL" id="FOQO01000011">
    <property type="protein sequence ID" value="SFJ62561.1"/>
    <property type="molecule type" value="Genomic_DNA"/>
</dbReference>
<sequence>MTALSYFFRLQVKRMRRTISDWGLNPWLIYIGAPLLFAGGSIALFSRTTYANWIYVGIAAIALVQLSGSVRLGFLQQVFDQQTYWRIRMLENTLMVMPFMVFLLYRGEAWFILGLLVLAVITLPLRLGSKGSTPLPTPFSNRPFEFAVGFRNSVGLLFIAYVLMIVGISVGNGHLSIATLLLVVLVCSNYYAWSEPLLYVWIYQLTPQAFLWLKVRIAFGHLTVVLLPLVLAVACFFPGDWLIVLAIVAMGYGYLALVVLAKYAAFPRGVSFLQGIIMAVSLMFPPLLLVSVPYFFRQAKNNISLIL</sequence>
<feature type="transmembrane region" description="Helical" evidence="1">
    <location>
        <begin position="241"/>
        <end position="266"/>
    </location>
</feature>
<evidence type="ECO:0000313" key="2">
    <source>
        <dbReference type="EMBL" id="SFJ62561.1"/>
    </source>
</evidence>
<feature type="transmembrane region" description="Helical" evidence="1">
    <location>
        <begin position="53"/>
        <end position="75"/>
    </location>
</feature>
<evidence type="ECO:0000313" key="3">
    <source>
        <dbReference type="Proteomes" id="UP000198670"/>
    </source>
</evidence>
<feature type="transmembrane region" description="Helical" evidence="1">
    <location>
        <begin position="175"/>
        <end position="193"/>
    </location>
</feature>
<feature type="transmembrane region" description="Helical" evidence="1">
    <location>
        <begin position="213"/>
        <end position="234"/>
    </location>
</feature>
<dbReference type="STRING" id="1477437.SAMN05444682_111194"/>
<feature type="transmembrane region" description="Helical" evidence="1">
    <location>
        <begin position="148"/>
        <end position="168"/>
    </location>
</feature>
<keyword evidence="1" id="KW-1133">Transmembrane helix</keyword>
<keyword evidence="3" id="KW-1185">Reference proteome</keyword>
<feature type="transmembrane region" description="Helical" evidence="1">
    <location>
        <begin position="110"/>
        <end position="128"/>
    </location>
</feature>
<feature type="transmembrane region" description="Helical" evidence="1">
    <location>
        <begin position="272"/>
        <end position="296"/>
    </location>
</feature>
<evidence type="ECO:0000256" key="1">
    <source>
        <dbReference type="SAM" id="Phobius"/>
    </source>
</evidence>
<accession>A0A1I3SY88</accession>